<dbReference type="EMBL" id="BAABBN010000007">
    <property type="protein sequence ID" value="GAA3925068.1"/>
    <property type="molecule type" value="Genomic_DNA"/>
</dbReference>
<keyword evidence="2" id="KW-1133">Transmembrane helix</keyword>
<proteinExistence type="predicted"/>
<accession>A0ABP7MKA2</accession>
<feature type="transmembrane region" description="Helical" evidence="2">
    <location>
        <begin position="45"/>
        <end position="73"/>
    </location>
</feature>
<dbReference type="PANTHER" id="PTHR34219:SF8">
    <property type="entry name" value="PEPSY DOMAIN-CONTAINING PROTEIN"/>
    <property type="match status" value="1"/>
</dbReference>
<dbReference type="Pfam" id="PF03929">
    <property type="entry name" value="PepSY_TM"/>
    <property type="match status" value="1"/>
</dbReference>
<gene>
    <name evidence="3" type="ORF">GCM10022277_21230</name>
</gene>
<evidence type="ECO:0000256" key="2">
    <source>
        <dbReference type="SAM" id="Phobius"/>
    </source>
</evidence>
<dbReference type="Proteomes" id="UP001501565">
    <property type="component" value="Unassembled WGS sequence"/>
</dbReference>
<keyword evidence="2" id="KW-0472">Membrane</keyword>
<feature type="transmembrane region" description="Helical" evidence="2">
    <location>
        <begin position="381"/>
        <end position="402"/>
    </location>
</feature>
<evidence type="ECO:0000313" key="3">
    <source>
        <dbReference type="EMBL" id="GAA3925068.1"/>
    </source>
</evidence>
<evidence type="ECO:0000256" key="1">
    <source>
        <dbReference type="SAM" id="MobiDB-lite"/>
    </source>
</evidence>
<keyword evidence="4" id="KW-1185">Reference proteome</keyword>
<keyword evidence="2" id="KW-0812">Transmembrane</keyword>
<reference evidence="4" key="1">
    <citation type="journal article" date="2019" name="Int. J. Syst. Evol. Microbiol.">
        <title>The Global Catalogue of Microorganisms (GCM) 10K type strain sequencing project: providing services to taxonomists for standard genome sequencing and annotation.</title>
        <authorList>
            <consortium name="The Broad Institute Genomics Platform"/>
            <consortium name="The Broad Institute Genome Sequencing Center for Infectious Disease"/>
            <person name="Wu L."/>
            <person name="Ma J."/>
        </authorList>
    </citation>
    <scope>NUCLEOTIDE SEQUENCE [LARGE SCALE GENOMIC DNA]</scope>
    <source>
        <strain evidence="4">JCM 17551</strain>
    </source>
</reference>
<evidence type="ECO:0000313" key="4">
    <source>
        <dbReference type="Proteomes" id="UP001501565"/>
    </source>
</evidence>
<evidence type="ECO:0008006" key="5">
    <source>
        <dbReference type="Google" id="ProtNLM"/>
    </source>
</evidence>
<feature type="transmembrane region" description="Helical" evidence="2">
    <location>
        <begin position="441"/>
        <end position="460"/>
    </location>
</feature>
<protein>
    <recommendedName>
        <fullName evidence="5">PepSY domain-containing protein</fullName>
    </recommendedName>
</protein>
<feature type="transmembrane region" description="Helical" evidence="2">
    <location>
        <begin position="224"/>
        <end position="245"/>
    </location>
</feature>
<sequence>MSAEIDSSFDPDALPEGALPDNQTTAPSATKARRKKKKKLTAHRAAYLVHSFIGLKLSLLFTIVLATGTIAVINEELDWLIYDEMRVTPQAERLNEGELMDRLDAAFPNAGISFLTTANQRPHMAAMAQVSSPEGGFQKVWIDPYTGEITGQTDFLTVGTFFSILHTRLYMPVIGRALVNVFGVLCLIGLISGLISYRRFWREFFTLPRWNAKPRIFLGDLHKFLGLWSLWFVLIMGVTGTWWFYHNPLVFYKVAPQVLPTRFIEPQLTHQDLDKLGSGIPNKLSSAEIIRSVKTHDPDFTIGVLRPPEHNGQAYRVMGTKGEILTSAMDSSYYVHPYTGEIIGDRLVEDITALQRFDYAMVPLHYGTWGNEGASDLAVKLVWFIFGLGMTVLSVSGMIIYYQRTRSATNKLLPEQPTKRFFKKSWFIFRPWGGPMSGFKYLNWAFITVTCIGISIAFTLQREGASGSGFRYAEQQVGEWTISLNATAGLLEKDLPPIRPGRQTNMNVFIHGGNPKAIKFMHVKARKPRTMRAPGAVVHGQLGNQHSNTIMPKTIKDNAKLWVTIEDWYGNFYQASWPLMPDGKQTIDLRLNNQPTTAEASTTIEIKETL</sequence>
<feature type="transmembrane region" description="Helical" evidence="2">
    <location>
        <begin position="177"/>
        <end position="197"/>
    </location>
</feature>
<dbReference type="PANTHER" id="PTHR34219">
    <property type="entry name" value="IRON-REGULATED INNER MEMBRANE PROTEIN-RELATED"/>
    <property type="match status" value="1"/>
</dbReference>
<organism evidence="3 4">
    <name type="scientific">Litoribacillus peritrichatus</name>
    <dbReference type="NCBI Taxonomy" id="718191"/>
    <lineage>
        <taxon>Bacteria</taxon>
        <taxon>Pseudomonadati</taxon>
        <taxon>Pseudomonadota</taxon>
        <taxon>Gammaproteobacteria</taxon>
        <taxon>Oceanospirillales</taxon>
        <taxon>Oceanospirillaceae</taxon>
        <taxon>Litoribacillus</taxon>
    </lineage>
</organism>
<name>A0ABP7MKA2_9GAMM</name>
<feature type="region of interest" description="Disordered" evidence="1">
    <location>
        <begin position="1"/>
        <end position="35"/>
    </location>
</feature>
<comment type="caution">
    <text evidence="3">The sequence shown here is derived from an EMBL/GenBank/DDBJ whole genome shotgun (WGS) entry which is preliminary data.</text>
</comment>
<dbReference type="InterPro" id="IPR005625">
    <property type="entry name" value="PepSY-ass_TM"/>
</dbReference>
<dbReference type="RefSeq" id="WP_344798364.1">
    <property type="nucleotide sequence ID" value="NZ_BAABBN010000007.1"/>
</dbReference>